<dbReference type="GO" id="GO:0016788">
    <property type="term" value="F:hydrolase activity, acting on ester bonds"/>
    <property type="evidence" value="ECO:0007669"/>
    <property type="project" value="InterPro"/>
</dbReference>
<evidence type="ECO:0000313" key="7">
    <source>
        <dbReference type="Proteomes" id="UP000025241"/>
    </source>
</evidence>
<comment type="cofactor">
    <cofactor evidence="1">
        <name>Zn(2+)</name>
        <dbReference type="ChEBI" id="CHEBI:29105"/>
    </cofactor>
</comment>
<dbReference type="EMBL" id="HG322950">
    <property type="protein sequence ID" value="CDF83756.1"/>
    <property type="molecule type" value="Genomic_DNA"/>
</dbReference>
<dbReference type="Pfam" id="PF24827">
    <property type="entry name" value="AstE_AspA_cat"/>
    <property type="match status" value="1"/>
</dbReference>
<evidence type="ECO:0000256" key="4">
    <source>
        <dbReference type="ARBA" id="ARBA00022833"/>
    </source>
</evidence>
<name>A0A024HFU6_PSEKB</name>
<reference evidence="6 7" key="1">
    <citation type="submission" date="2013-03" db="EMBL/GenBank/DDBJ databases">
        <authorList>
            <person name="Linke B."/>
        </authorList>
    </citation>
    <scope>NUCLEOTIDE SEQUENCE [LARGE SCALE GENOMIC DNA]</scope>
    <source>
        <strain evidence="6 7">B13</strain>
    </source>
</reference>
<evidence type="ECO:0000256" key="2">
    <source>
        <dbReference type="ARBA" id="ARBA00022723"/>
    </source>
</evidence>
<dbReference type="eggNOG" id="COG3608">
    <property type="taxonomic scope" value="Bacteria"/>
</dbReference>
<dbReference type="RefSeq" id="WP_043251959.1">
    <property type="nucleotide sequence ID" value="NZ_HG322950.1"/>
</dbReference>
<proteinExistence type="predicted"/>
<evidence type="ECO:0000259" key="5">
    <source>
        <dbReference type="Pfam" id="PF24827"/>
    </source>
</evidence>
<keyword evidence="2" id="KW-0479">Metal-binding</keyword>
<feature type="domain" description="Succinylglutamate desuccinylase/Aspartoacylase catalytic" evidence="5">
    <location>
        <begin position="30"/>
        <end position="260"/>
    </location>
</feature>
<dbReference type="KEGG" id="pkc:PKB_2409"/>
<reference evidence="6 7" key="2">
    <citation type="submission" date="2014-05" db="EMBL/GenBank/DDBJ databases">
        <title>Genome sequence of the 3-chlorobenzoate degrading bacterium Pseudomonas knackmussii B13 shows multiple evidence for horizontal gene transfer.</title>
        <authorList>
            <person name="Miyazaki R."/>
            <person name="Bertelli C."/>
            <person name="Falquet L."/>
            <person name="Robinson-Rechavi M."/>
            <person name="Gharib W."/>
            <person name="Roy S."/>
            <person name="Van der Meer J.R."/>
        </authorList>
    </citation>
    <scope>NUCLEOTIDE SEQUENCE [LARGE SCALE GENOMIC DNA]</scope>
    <source>
        <strain evidence="6 7">B13</strain>
    </source>
</reference>
<dbReference type="PANTHER" id="PTHR37326:SF1">
    <property type="entry name" value="BLL3975 PROTEIN"/>
    <property type="match status" value="1"/>
</dbReference>
<organism evidence="6 7">
    <name type="scientific">Pseudomonas knackmussii (strain DSM 6978 / CCUG 54928 / LMG 23759 / B13)</name>
    <dbReference type="NCBI Taxonomy" id="1301098"/>
    <lineage>
        <taxon>Bacteria</taxon>
        <taxon>Pseudomonadati</taxon>
        <taxon>Pseudomonadota</taxon>
        <taxon>Gammaproteobacteria</taxon>
        <taxon>Pseudomonadales</taxon>
        <taxon>Pseudomonadaceae</taxon>
        <taxon>Pseudomonas</taxon>
    </lineage>
</organism>
<dbReference type="PANTHER" id="PTHR37326">
    <property type="entry name" value="BLL3975 PROTEIN"/>
    <property type="match status" value="1"/>
</dbReference>
<dbReference type="OrthoDB" id="527673at2"/>
<dbReference type="CDD" id="cd06250">
    <property type="entry name" value="M14_PaAOTO_like"/>
    <property type="match status" value="1"/>
</dbReference>
<dbReference type="PATRIC" id="fig|1301098.3.peg.2414"/>
<dbReference type="STRING" id="1301098.PKB_2409"/>
<dbReference type="HOGENOM" id="CLU_062226_0_0_6"/>
<dbReference type="AlphaFoldDB" id="A0A024HFU6"/>
<dbReference type="Proteomes" id="UP000025241">
    <property type="component" value="Chromosome I"/>
</dbReference>
<evidence type="ECO:0000256" key="1">
    <source>
        <dbReference type="ARBA" id="ARBA00001947"/>
    </source>
</evidence>
<keyword evidence="4" id="KW-0862">Zinc</keyword>
<dbReference type="Gene3D" id="3.40.630.10">
    <property type="entry name" value="Zn peptidases"/>
    <property type="match status" value="1"/>
</dbReference>
<evidence type="ECO:0000256" key="3">
    <source>
        <dbReference type="ARBA" id="ARBA00022801"/>
    </source>
</evidence>
<keyword evidence="3" id="KW-0378">Hydrolase</keyword>
<evidence type="ECO:0000313" key="6">
    <source>
        <dbReference type="EMBL" id="CDF83756.1"/>
    </source>
</evidence>
<accession>A0A024HFU6</accession>
<protein>
    <submittedName>
        <fullName evidence="6">Putative deacylase</fullName>
    </submittedName>
</protein>
<dbReference type="InterPro" id="IPR053138">
    <property type="entry name" value="N-alpha-Ac-DABA_deacetylase"/>
</dbReference>
<dbReference type="SUPFAM" id="SSF53187">
    <property type="entry name" value="Zn-dependent exopeptidases"/>
    <property type="match status" value="1"/>
</dbReference>
<gene>
    <name evidence="6" type="ORF">PKB_2409</name>
</gene>
<keyword evidence="7" id="KW-1185">Reference proteome</keyword>
<dbReference type="InterPro" id="IPR055438">
    <property type="entry name" value="AstE_AspA_cat"/>
</dbReference>
<sequence>MQQIDHPLPWNSPGVERRLTVLRFGNGPRKAYIQSALHADELPGMRVAVELRRRLLELEASGRLLGVVELVPVANPIGLAQVFQATHQGRFDFASGQNFNRDFPDLAEAVRSRLEGVLDNDATGNVATIRAHMREALAQLPAPRTALEGLHRLLLGHACDADVVLDLHCDFESVTLLYALPQSWERLSSLAARLHARAALLAEDSGGQSFDESCASPWLKLARAFPDSPIPAACLATTLELGGMADTEPAQAQRHADAILGFLFDQGFIAGEWPAAPDQHCTATPFAGAQYAYAPHPGVVSYLQPLGARVSIGDPLFEVIDPITDQCSVVHATTDGLLYARERIRFAQPGLWLAKVAGSVPLREGRLLSD</sequence>
<dbReference type="GO" id="GO:0046872">
    <property type="term" value="F:metal ion binding"/>
    <property type="evidence" value="ECO:0007669"/>
    <property type="project" value="UniProtKB-KW"/>
</dbReference>